<feature type="transmembrane region" description="Helical" evidence="6">
    <location>
        <begin position="150"/>
        <end position="173"/>
    </location>
</feature>
<dbReference type="InterPro" id="IPR002549">
    <property type="entry name" value="AI-2E-like"/>
</dbReference>
<reference evidence="7" key="1">
    <citation type="submission" date="2023-10" db="EMBL/GenBank/DDBJ databases">
        <title>The first scallop-associated chemosynthetic bacterial symbiont.</title>
        <authorList>
            <person name="Lin Y.-T."/>
            <person name="Sun J."/>
            <person name="Ip J.C.-H."/>
            <person name="He X."/>
            <person name="Gao Z.-M."/>
            <person name="Perez M."/>
            <person name="Xu T."/>
            <person name="Qian P.-Y."/>
            <person name="Qiu J.-W."/>
        </authorList>
    </citation>
    <scope>NUCLEOTIDE SEQUENCE</scope>
    <source>
        <strain evidence="7">Gill1</strain>
    </source>
</reference>
<dbReference type="GO" id="GO:0016020">
    <property type="term" value="C:membrane"/>
    <property type="evidence" value="ECO:0007669"/>
    <property type="project" value="UniProtKB-SubCell"/>
</dbReference>
<evidence type="ECO:0000256" key="1">
    <source>
        <dbReference type="ARBA" id="ARBA00004141"/>
    </source>
</evidence>
<feature type="transmembrane region" description="Helical" evidence="6">
    <location>
        <begin position="271"/>
        <end position="290"/>
    </location>
</feature>
<gene>
    <name evidence="7" type="primary">ydiK</name>
    <name evidence="7" type="ORF">Ctma_0726</name>
</gene>
<keyword evidence="5 6" id="KW-0472">Membrane</keyword>
<feature type="transmembrane region" description="Helical" evidence="6">
    <location>
        <begin position="311"/>
        <end position="343"/>
    </location>
</feature>
<dbReference type="EMBL" id="CP138327">
    <property type="protein sequence ID" value="WXU00021.1"/>
    <property type="molecule type" value="Genomic_DNA"/>
</dbReference>
<keyword evidence="4 6" id="KW-1133">Transmembrane helix</keyword>
<evidence type="ECO:0000256" key="2">
    <source>
        <dbReference type="ARBA" id="ARBA00009773"/>
    </source>
</evidence>
<feature type="transmembrane region" description="Helical" evidence="6">
    <location>
        <begin position="7"/>
        <end position="25"/>
    </location>
</feature>
<sequence>MNNTTPYEHGFILSLLVLAIGGMLWLFSPFIPALFLALLIAIATFTHYRRLKNRYSEARAALIMTLLVTVALIMPLSYILLVSGLEISTLIQMINTDFDATKINQIFHQVITGLPLSESIKMTLDTAFSSNLDGLLANAKDFALSILKSIVALSSHLVFFLIITVFSLYYFYIDGENTIKKLKDLSPLENRLDSILFGQFTNLAIALVGSVFIVALLQGVVFSIGVMWIGLPALFFGVAMALASFIPVLGGMIIWLPLTLYLYAQGQTMDAMIILLFGAGFVGTIIDNIIRPMITKKLSSKGRKNALNHTLITVLSTLAGIIQFGVLGLFIGPIIAAMAISIFDVYEIKYSDTLDKS</sequence>
<evidence type="ECO:0000256" key="4">
    <source>
        <dbReference type="ARBA" id="ARBA00022989"/>
    </source>
</evidence>
<dbReference type="PANTHER" id="PTHR21716:SF4">
    <property type="entry name" value="TRANSMEMBRANE PROTEIN 245"/>
    <property type="match status" value="1"/>
</dbReference>
<comment type="subcellular location">
    <subcellularLocation>
        <location evidence="1">Membrane</location>
        <topology evidence="1">Multi-pass membrane protein</topology>
    </subcellularLocation>
</comment>
<keyword evidence="3 6" id="KW-0812">Transmembrane</keyword>
<feature type="transmembrane region" description="Helical" evidence="6">
    <location>
        <begin position="245"/>
        <end position="265"/>
    </location>
</feature>
<protein>
    <submittedName>
        <fullName evidence="7">Transport protein YdiK</fullName>
    </submittedName>
</protein>
<name>A0AAU6PGB7_9GAMM</name>
<dbReference type="AlphaFoldDB" id="A0AAU6PGB7"/>
<feature type="transmembrane region" description="Helical" evidence="6">
    <location>
        <begin position="60"/>
        <end position="81"/>
    </location>
</feature>
<evidence type="ECO:0000256" key="5">
    <source>
        <dbReference type="ARBA" id="ARBA00023136"/>
    </source>
</evidence>
<accession>A0AAU6PGB7</accession>
<organism evidence="7">
    <name type="scientific">Catillopecten margaritatus gill symbiont</name>
    <dbReference type="NCBI Taxonomy" id="3083288"/>
    <lineage>
        <taxon>Bacteria</taxon>
        <taxon>Pseudomonadati</taxon>
        <taxon>Pseudomonadota</taxon>
        <taxon>Gammaproteobacteria</taxon>
        <taxon>sulfur-oxidizing symbionts</taxon>
    </lineage>
</organism>
<evidence type="ECO:0000313" key="7">
    <source>
        <dbReference type="EMBL" id="WXU00021.1"/>
    </source>
</evidence>
<proteinExistence type="inferred from homology"/>
<comment type="similarity">
    <text evidence="2">Belongs to the autoinducer-2 exporter (AI-2E) (TC 2.A.86) family.</text>
</comment>
<dbReference type="Pfam" id="PF01594">
    <property type="entry name" value="AI-2E_transport"/>
    <property type="match status" value="1"/>
</dbReference>
<evidence type="ECO:0000256" key="3">
    <source>
        <dbReference type="ARBA" id="ARBA00022692"/>
    </source>
</evidence>
<dbReference type="PANTHER" id="PTHR21716">
    <property type="entry name" value="TRANSMEMBRANE PROTEIN"/>
    <property type="match status" value="1"/>
</dbReference>
<evidence type="ECO:0000256" key="6">
    <source>
        <dbReference type="SAM" id="Phobius"/>
    </source>
</evidence>